<keyword evidence="2" id="KW-1185">Reference proteome</keyword>
<comment type="caution">
    <text evidence="1">The sequence shown here is derived from an EMBL/GenBank/DDBJ whole genome shotgun (WGS) entry which is preliminary data.</text>
</comment>
<name>A0A328C977_9DELT</name>
<dbReference type="EMBL" id="QHKO01000004">
    <property type="protein sequence ID" value="RAL22475.1"/>
    <property type="molecule type" value="Genomic_DNA"/>
</dbReference>
<sequence>MRWAQASVLASKGGRIGLHLVEKEHGLQGAGGPFARLVRKASWFETTQGGDEARISTRAVCEHGVAREKKNARHLASVGSACRSRAGMGC</sequence>
<accession>A0A328C977</accession>
<dbReference type="AlphaFoldDB" id="A0A328C977"/>
<protein>
    <submittedName>
        <fullName evidence="1">Uncharacterized protein</fullName>
    </submittedName>
</protein>
<evidence type="ECO:0000313" key="2">
    <source>
        <dbReference type="Proteomes" id="UP000249169"/>
    </source>
</evidence>
<reference evidence="1 2" key="1">
    <citation type="submission" date="2018-05" db="EMBL/GenBank/DDBJ databases">
        <title>Lujinxingia marina gen. nov. sp. nov., a new facultative anaerobic member of the class Deltaproteobacteria, and proposal of Lujinxingaceae fam. nov.</title>
        <authorList>
            <person name="Li C.-M."/>
        </authorList>
    </citation>
    <scope>NUCLEOTIDE SEQUENCE [LARGE SCALE GENOMIC DNA]</scope>
    <source>
        <strain evidence="1 2">B210</strain>
    </source>
</reference>
<evidence type="ECO:0000313" key="1">
    <source>
        <dbReference type="EMBL" id="RAL22475.1"/>
    </source>
</evidence>
<organism evidence="1 2">
    <name type="scientific">Lujinxingia litoralis</name>
    <dbReference type="NCBI Taxonomy" id="2211119"/>
    <lineage>
        <taxon>Bacteria</taxon>
        <taxon>Deltaproteobacteria</taxon>
        <taxon>Bradymonadales</taxon>
        <taxon>Lujinxingiaceae</taxon>
        <taxon>Lujinxingia</taxon>
    </lineage>
</organism>
<dbReference type="Proteomes" id="UP000249169">
    <property type="component" value="Unassembled WGS sequence"/>
</dbReference>
<proteinExistence type="predicted"/>
<gene>
    <name evidence="1" type="ORF">DL240_11560</name>
</gene>